<accession>A0A1I4BB56</accession>
<evidence type="ECO:0000313" key="1">
    <source>
        <dbReference type="EMBL" id="SFK65985.1"/>
    </source>
</evidence>
<dbReference type="OrthoDB" id="9812210at2"/>
<dbReference type="RefSeq" id="WP_149761281.1">
    <property type="nucleotide sequence ID" value="NZ_BSPE01000007.1"/>
</dbReference>
<proteinExistence type="predicted"/>
<dbReference type="EMBL" id="FOSL01000010">
    <property type="protein sequence ID" value="SFK65985.1"/>
    <property type="molecule type" value="Genomic_DNA"/>
</dbReference>
<dbReference type="InterPro" id="IPR036388">
    <property type="entry name" value="WH-like_DNA-bd_sf"/>
</dbReference>
<organism evidence="1 2">
    <name type="scientific">Neomesorhizobium albiziae</name>
    <dbReference type="NCBI Taxonomy" id="335020"/>
    <lineage>
        <taxon>Bacteria</taxon>
        <taxon>Pseudomonadati</taxon>
        <taxon>Pseudomonadota</taxon>
        <taxon>Alphaproteobacteria</taxon>
        <taxon>Hyphomicrobiales</taxon>
        <taxon>Phyllobacteriaceae</taxon>
        <taxon>Neomesorhizobium</taxon>
    </lineage>
</organism>
<evidence type="ECO:0008006" key="3">
    <source>
        <dbReference type="Google" id="ProtNLM"/>
    </source>
</evidence>
<keyword evidence="2" id="KW-1185">Reference proteome</keyword>
<dbReference type="Gene3D" id="1.10.10.10">
    <property type="entry name" value="Winged helix-like DNA-binding domain superfamily/Winged helix DNA-binding domain"/>
    <property type="match status" value="1"/>
</dbReference>
<reference evidence="1 2" key="1">
    <citation type="submission" date="2016-10" db="EMBL/GenBank/DDBJ databases">
        <authorList>
            <person name="Varghese N."/>
            <person name="Submissions S."/>
        </authorList>
    </citation>
    <scope>NUCLEOTIDE SEQUENCE [LARGE SCALE GENOMIC DNA]</scope>
    <source>
        <strain evidence="1 2">DSM 21822</strain>
    </source>
</reference>
<dbReference type="SUPFAM" id="SSF46785">
    <property type="entry name" value="Winged helix' DNA-binding domain"/>
    <property type="match status" value="1"/>
</dbReference>
<gene>
    <name evidence="1" type="ORF">SAMN04488498_11021</name>
</gene>
<dbReference type="AlphaFoldDB" id="A0A1I4BB56"/>
<name>A0A1I4BB56_9HYPH</name>
<sequence>MDSLITAAARALAAGDPLGALKRVALRDDAPALALRGIAMAQLGDLARAKALLKSAARAFRPREAVARARCVVAEAEIALVSRDLTWPAKALDVARATLEAHGDRINAAHALNLEARRLLLIGRLDEAERTLAGFDPTSLPPASRAAHELVVAGLAVRRLRTRAARAALDRAEQAARAADIPALTAEVENAALVMNAPAARLIMRGSERLLLLEDVEALLASGTLVVDAFRFVVRQADTVISLATRPVLFSLARALGEAWPGDVSRSILLARAFRARHADESHRARLRVEVGRLREKLRPLADISATGGGFTLSSRRAPEIVVLAPPVEERHAAVLAFLADGESWSSSALAIALGASPRTVQRALEQLASTGKVQSFGRGRARRWLTPPALGFPTTLLLPGPLPSD</sequence>
<dbReference type="InterPro" id="IPR036390">
    <property type="entry name" value="WH_DNA-bd_sf"/>
</dbReference>
<protein>
    <recommendedName>
        <fullName evidence="3">HTH domain-containing protein</fullName>
    </recommendedName>
</protein>
<dbReference type="Proteomes" id="UP000323300">
    <property type="component" value="Unassembled WGS sequence"/>
</dbReference>
<evidence type="ECO:0000313" key="2">
    <source>
        <dbReference type="Proteomes" id="UP000323300"/>
    </source>
</evidence>